<evidence type="ECO:0000313" key="2">
    <source>
        <dbReference type="Proteomes" id="UP001143910"/>
    </source>
</evidence>
<proteinExistence type="predicted"/>
<evidence type="ECO:0000313" key="1">
    <source>
        <dbReference type="EMBL" id="KAJ2969051.1"/>
    </source>
</evidence>
<organism evidence="1 2">
    <name type="scientific">Zarea fungicola</name>
    <dbReference type="NCBI Taxonomy" id="93591"/>
    <lineage>
        <taxon>Eukaryota</taxon>
        <taxon>Fungi</taxon>
        <taxon>Dikarya</taxon>
        <taxon>Ascomycota</taxon>
        <taxon>Pezizomycotina</taxon>
        <taxon>Sordariomycetes</taxon>
        <taxon>Hypocreomycetidae</taxon>
        <taxon>Hypocreales</taxon>
        <taxon>Cordycipitaceae</taxon>
        <taxon>Zarea</taxon>
    </lineage>
</organism>
<dbReference type="Proteomes" id="UP001143910">
    <property type="component" value="Unassembled WGS sequence"/>
</dbReference>
<dbReference type="EMBL" id="JANJQO010001837">
    <property type="protein sequence ID" value="KAJ2969051.1"/>
    <property type="molecule type" value="Genomic_DNA"/>
</dbReference>
<reference evidence="1" key="1">
    <citation type="submission" date="2022-08" db="EMBL/GenBank/DDBJ databases">
        <title>Genome Sequence of Lecanicillium fungicola.</title>
        <authorList>
            <person name="Buettner E."/>
        </authorList>
    </citation>
    <scope>NUCLEOTIDE SEQUENCE</scope>
    <source>
        <strain evidence="1">Babe33</strain>
    </source>
</reference>
<keyword evidence="2" id="KW-1185">Reference proteome</keyword>
<name>A0ACC1MRT4_9HYPO</name>
<gene>
    <name evidence="1" type="ORF">NQ176_g8868</name>
</gene>
<comment type="caution">
    <text evidence="1">The sequence shown here is derived from an EMBL/GenBank/DDBJ whole genome shotgun (WGS) entry which is preliminary data.</text>
</comment>
<accession>A0ACC1MRT4</accession>
<protein>
    <submittedName>
        <fullName evidence="1">Uncharacterized protein</fullName>
    </submittedName>
</protein>
<sequence length="161" mass="18233">MASSVEQQICNAGERNERLLGILNSTDDAASRLGEHKRFLQDLREQLKLSDRRIKKLDNLRQIKLGEHEKYRDSHVRRFMFKASGKKEKFAQRAEDGEREYFKALQDAQQEHSINAALKTQVEDASRAEPELAAPFPDELGDGAIFAKGTFEFGEAALGLV</sequence>